<dbReference type="PANTHER" id="PTHR31672">
    <property type="entry name" value="BNACNNG10540D PROTEIN"/>
    <property type="match status" value="1"/>
</dbReference>
<feature type="domain" description="F-box" evidence="1">
    <location>
        <begin position="24"/>
        <end position="65"/>
    </location>
</feature>
<reference evidence="2" key="1">
    <citation type="submission" date="2020-08" db="EMBL/GenBank/DDBJ databases">
        <title>Plant Genome Project.</title>
        <authorList>
            <person name="Zhang R.-G."/>
        </authorList>
    </citation>
    <scope>NUCLEOTIDE SEQUENCE</scope>
    <source>
        <strain evidence="2">WSP0</strain>
        <tissue evidence="2">Leaf</tissue>
    </source>
</reference>
<dbReference type="InterPro" id="IPR006527">
    <property type="entry name" value="F-box-assoc_dom_typ1"/>
</dbReference>
<evidence type="ECO:0000259" key="1">
    <source>
        <dbReference type="SMART" id="SM00256"/>
    </source>
</evidence>
<dbReference type="AlphaFoldDB" id="A0AAV6KPA8"/>
<evidence type="ECO:0000313" key="3">
    <source>
        <dbReference type="Proteomes" id="UP000823749"/>
    </source>
</evidence>
<dbReference type="InterPro" id="IPR017451">
    <property type="entry name" value="F-box-assoc_interact_dom"/>
</dbReference>
<accession>A0AAV6KPA8</accession>
<dbReference type="InterPro" id="IPR011043">
    <property type="entry name" value="Gal_Oxase/kelch_b-propeller"/>
</dbReference>
<dbReference type="InterPro" id="IPR036047">
    <property type="entry name" value="F-box-like_dom_sf"/>
</dbReference>
<dbReference type="InterPro" id="IPR050796">
    <property type="entry name" value="SCF_F-box_component"/>
</dbReference>
<name>A0AAV6KPA8_9ERIC</name>
<sequence>MVRKKMSEGCSRGSDSELMEDEEIPEEIIIEEIMWRLPVKPLARFRSVCKAFNSTISSDPKFAILQLKNSSAIRTPFDRQRVMLWDCRDCSSAFFLEKKNHQLLTTNNSSSEFAIEKINTCPIKVNNKGCSSPTYSIVASCDGLVCILHRMTKSILFWNPLTGETKRVADPPTRIFRFSNCRTYGLGYDSSADDYKLVWINLGFENIETGVPEPNEVGVFSLRTNSWRRIQDFPTTKLCSLEPGVFINGALYWTGFSKDSPDHSYKVVSFCLEKEKYTLLDIPAIDFPLRVFHIGIQVLGDKLAVYYPSNVDGSYHLFFLNLCDHGESWTKHTVTLPNRKWFDPLCLLENVEEVLFQGRGGELGVYRLTDGIFRVEREREREMEMEMEMVRKKKREGCSRGSESELMEEEEIPEEIIVEEIMWRLPVKPLARFRSVCKTLNSTIASDPKFSILQLKNSSAIRTPFDRQRVLLWDCRDCSSAFFLEKKNHQLLTTNNSSSEFAIEKINTCPIKVNNKGCSSPTYSIVASCDGLVCILHRMTKSILFWNPLTGETKRVADPPTRIFRFSNCRTYGLGYDSSADDYKLVWINLGFENIETGVPEPNEVGIFSLRTNSWRRIQDFPTTKLCSLEPGVFINGALYWTGFSKDSPDHSYKVVSFCLEKEKYTLLDIPAIDFPLRVFHIGIQVLGDKLAVYYPSNVDGSYHLFFLNLCDHGESWTKHTVTLPNRKWFDPLCLLENVEEVLFQGRGGELGVYRLTDGIFSA</sequence>
<protein>
    <recommendedName>
        <fullName evidence="1">F-box domain-containing protein</fullName>
    </recommendedName>
</protein>
<dbReference type="SMART" id="SM00256">
    <property type="entry name" value="FBOX"/>
    <property type="match status" value="2"/>
</dbReference>
<evidence type="ECO:0000313" key="2">
    <source>
        <dbReference type="EMBL" id="KAG5554340.1"/>
    </source>
</evidence>
<dbReference type="SUPFAM" id="SSF50965">
    <property type="entry name" value="Galactose oxidase, central domain"/>
    <property type="match status" value="2"/>
</dbReference>
<dbReference type="NCBIfam" id="TIGR01640">
    <property type="entry name" value="F_box_assoc_1"/>
    <property type="match status" value="2"/>
</dbReference>
<dbReference type="Pfam" id="PF07734">
    <property type="entry name" value="FBA_1"/>
    <property type="match status" value="2"/>
</dbReference>
<dbReference type="Pfam" id="PF00646">
    <property type="entry name" value="F-box"/>
    <property type="match status" value="2"/>
</dbReference>
<dbReference type="EMBL" id="JACTNZ010000004">
    <property type="protein sequence ID" value="KAG5554340.1"/>
    <property type="molecule type" value="Genomic_DNA"/>
</dbReference>
<dbReference type="SUPFAM" id="SSF81383">
    <property type="entry name" value="F-box domain"/>
    <property type="match status" value="2"/>
</dbReference>
<proteinExistence type="predicted"/>
<organism evidence="2 3">
    <name type="scientific">Rhododendron griersonianum</name>
    <dbReference type="NCBI Taxonomy" id="479676"/>
    <lineage>
        <taxon>Eukaryota</taxon>
        <taxon>Viridiplantae</taxon>
        <taxon>Streptophyta</taxon>
        <taxon>Embryophyta</taxon>
        <taxon>Tracheophyta</taxon>
        <taxon>Spermatophyta</taxon>
        <taxon>Magnoliopsida</taxon>
        <taxon>eudicotyledons</taxon>
        <taxon>Gunneridae</taxon>
        <taxon>Pentapetalae</taxon>
        <taxon>asterids</taxon>
        <taxon>Ericales</taxon>
        <taxon>Ericaceae</taxon>
        <taxon>Ericoideae</taxon>
        <taxon>Rhodoreae</taxon>
        <taxon>Rhododendron</taxon>
    </lineage>
</organism>
<dbReference type="PANTHER" id="PTHR31672:SF13">
    <property type="entry name" value="F-BOX PROTEIN CPR30-LIKE"/>
    <property type="match status" value="1"/>
</dbReference>
<dbReference type="Proteomes" id="UP000823749">
    <property type="component" value="Chromosome 4"/>
</dbReference>
<comment type="caution">
    <text evidence="2">The sequence shown here is derived from an EMBL/GenBank/DDBJ whole genome shotgun (WGS) entry which is preliminary data.</text>
</comment>
<dbReference type="InterPro" id="IPR001810">
    <property type="entry name" value="F-box_dom"/>
</dbReference>
<gene>
    <name evidence="2" type="ORF">RHGRI_012008</name>
</gene>
<feature type="domain" description="F-box" evidence="1">
    <location>
        <begin position="412"/>
        <end position="453"/>
    </location>
</feature>
<keyword evidence="3" id="KW-1185">Reference proteome</keyword>